<evidence type="ECO:0000313" key="4">
    <source>
        <dbReference type="Proteomes" id="UP001431010"/>
    </source>
</evidence>
<organism evidence="3 4">
    <name type="scientific">Bradyrhizobium ontarionense</name>
    <dbReference type="NCBI Taxonomy" id="2898149"/>
    <lineage>
        <taxon>Bacteria</taxon>
        <taxon>Pseudomonadati</taxon>
        <taxon>Pseudomonadota</taxon>
        <taxon>Alphaproteobacteria</taxon>
        <taxon>Hyphomicrobiales</taxon>
        <taxon>Nitrobacteraceae</taxon>
        <taxon>Bradyrhizobium</taxon>
    </lineage>
</organism>
<protein>
    <submittedName>
        <fullName evidence="3">DJ-1/PfpI family protein</fullName>
    </submittedName>
</protein>
<keyword evidence="4" id="KW-1185">Reference proteome</keyword>
<name>A0ABY3R602_9BRAD</name>
<sequence>METTRRDLAALIALAFSGAAATAAESDSALPPPAHDMSAMPAHWTGKEQIAFLIYPAFTALDMVGPHYMFTNLMGATTHIVAKTMAPVTSDTGLVFTPSKSFDDCPDQLDIICVPGGTSGTLAAIRDPATLRFLADRGGKARFVTSVCTGSLLLGAAGLLDGYRATSHWLTRSILPAVGAIPAEGRIVRDRNRITAGGVSAGLDFGLSMVGDLRDRQYAEVVQLLAEYAPEPPFQSGTPALASAATRKLMDDMFTGFLADAKAACETARKT</sequence>
<dbReference type="InterPro" id="IPR002818">
    <property type="entry name" value="DJ-1/PfpI"/>
</dbReference>
<accession>A0ABY3R602</accession>
<feature type="signal peptide" evidence="1">
    <location>
        <begin position="1"/>
        <end position="23"/>
    </location>
</feature>
<evidence type="ECO:0000313" key="3">
    <source>
        <dbReference type="EMBL" id="UFZ02738.1"/>
    </source>
</evidence>
<dbReference type="PANTHER" id="PTHR43130">
    <property type="entry name" value="ARAC-FAMILY TRANSCRIPTIONAL REGULATOR"/>
    <property type="match status" value="1"/>
</dbReference>
<dbReference type="EMBL" id="CP088156">
    <property type="protein sequence ID" value="UFZ02738.1"/>
    <property type="molecule type" value="Genomic_DNA"/>
</dbReference>
<dbReference type="Pfam" id="PF01965">
    <property type="entry name" value="DJ-1_PfpI"/>
    <property type="match status" value="1"/>
</dbReference>
<dbReference type="CDD" id="cd03139">
    <property type="entry name" value="GATase1_PfpI_2"/>
    <property type="match status" value="1"/>
</dbReference>
<dbReference type="PANTHER" id="PTHR43130:SF2">
    <property type="entry name" value="DJ-1_PFPI DOMAIN-CONTAINING PROTEIN"/>
    <property type="match status" value="1"/>
</dbReference>
<keyword evidence="1" id="KW-0732">Signal</keyword>
<dbReference type="Proteomes" id="UP001431010">
    <property type="component" value="Chromosome"/>
</dbReference>
<feature type="chain" id="PRO_5045660771" evidence="1">
    <location>
        <begin position="24"/>
        <end position="271"/>
    </location>
</feature>
<proteinExistence type="predicted"/>
<dbReference type="RefSeq" id="WP_231318524.1">
    <property type="nucleotide sequence ID" value="NZ_CP088156.1"/>
</dbReference>
<dbReference type="Gene3D" id="3.40.50.880">
    <property type="match status" value="1"/>
</dbReference>
<reference evidence="3" key="1">
    <citation type="journal article" date="2024" name="Antonie Van Leeuwenhoek">
        <title>Bradyrhizobium ontarionense sp. nov., a novel bacterial symbiont isolated from Aeschynomene indica (Indian jointvetch), harbours photosynthesis, nitrogen fixation and nitrous oxide (N2O) reductase genes.</title>
        <authorList>
            <person name="Bromfield E.S.P."/>
            <person name="Cloutier S."/>
        </authorList>
    </citation>
    <scope>NUCLEOTIDE SEQUENCE</scope>
    <source>
        <strain evidence="3">A19</strain>
    </source>
</reference>
<evidence type="ECO:0000256" key="1">
    <source>
        <dbReference type="SAM" id="SignalP"/>
    </source>
</evidence>
<dbReference type="InterPro" id="IPR029062">
    <property type="entry name" value="Class_I_gatase-like"/>
</dbReference>
<feature type="domain" description="DJ-1/PfpI" evidence="2">
    <location>
        <begin position="49"/>
        <end position="210"/>
    </location>
</feature>
<evidence type="ECO:0000259" key="2">
    <source>
        <dbReference type="Pfam" id="PF01965"/>
    </source>
</evidence>
<dbReference type="InterPro" id="IPR052158">
    <property type="entry name" value="INH-QAR"/>
</dbReference>
<gene>
    <name evidence="3" type="ORF">LQG66_26170</name>
</gene>
<dbReference type="SUPFAM" id="SSF52317">
    <property type="entry name" value="Class I glutamine amidotransferase-like"/>
    <property type="match status" value="1"/>
</dbReference>